<keyword evidence="2 6" id="KW-0812">Transmembrane</keyword>
<evidence type="ECO:0000313" key="9">
    <source>
        <dbReference type="Proteomes" id="UP000008068"/>
    </source>
</evidence>
<evidence type="ECO:0000259" key="7">
    <source>
        <dbReference type="PROSITE" id="PS50845"/>
    </source>
</evidence>
<evidence type="ECO:0000256" key="4">
    <source>
        <dbReference type="ARBA" id="ARBA00022989"/>
    </source>
</evidence>
<keyword evidence="5 6" id="KW-0472">Membrane</keyword>
<dbReference type="InterPro" id="IPR003388">
    <property type="entry name" value="Reticulon"/>
</dbReference>
<feature type="transmembrane region" description="Helical" evidence="6">
    <location>
        <begin position="68"/>
        <end position="85"/>
    </location>
</feature>
<evidence type="ECO:0000256" key="1">
    <source>
        <dbReference type="ARBA" id="ARBA00004477"/>
    </source>
</evidence>
<gene>
    <name evidence="8" type="ORF">CAEBREN_18273</name>
</gene>
<dbReference type="PROSITE" id="PS50845">
    <property type="entry name" value="RETICULON"/>
    <property type="match status" value="1"/>
</dbReference>
<dbReference type="HOGENOM" id="CLU_048580_3_0_1"/>
<dbReference type="AlphaFoldDB" id="G0MQ37"/>
<organism evidence="9">
    <name type="scientific">Caenorhabditis brenneri</name>
    <name type="common">Nematode worm</name>
    <dbReference type="NCBI Taxonomy" id="135651"/>
    <lineage>
        <taxon>Eukaryota</taxon>
        <taxon>Metazoa</taxon>
        <taxon>Ecdysozoa</taxon>
        <taxon>Nematoda</taxon>
        <taxon>Chromadorea</taxon>
        <taxon>Rhabditida</taxon>
        <taxon>Rhabditina</taxon>
        <taxon>Rhabditomorpha</taxon>
        <taxon>Rhabditoidea</taxon>
        <taxon>Rhabditidae</taxon>
        <taxon>Peloderinae</taxon>
        <taxon>Caenorhabditis</taxon>
    </lineage>
</organism>
<keyword evidence="9" id="KW-1185">Reference proteome</keyword>
<dbReference type="GO" id="GO:0005789">
    <property type="term" value="C:endoplasmic reticulum membrane"/>
    <property type="evidence" value="ECO:0007669"/>
    <property type="project" value="UniProtKB-SubCell"/>
</dbReference>
<evidence type="ECO:0000256" key="2">
    <source>
        <dbReference type="ARBA" id="ARBA00022692"/>
    </source>
</evidence>
<dbReference type="Proteomes" id="UP000008068">
    <property type="component" value="Unassembled WGS sequence"/>
</dbReference>
<dbReference type="OrthoDB" id="567788at2759"/>
<feature type="domain" description="Reticulon" evidence="7">
    <location>
        <begin position="59"/>
        <end position="252"/>
    </location>
</feature>
<comment type="subcellular location">
    <subcellularLocation>
        <location evidence="1 6">Endoplasmic reticulum membrane</location>
        <topology evidence="1 6">Multi-pass membrane protein</topology>
    </subcellularLocation>
</comment>
<evidence type="ECO:0000256" key="3">
    <source>
        <dbReference type="ARBA" id="ARBA00022824"/>
    </source>
</evidence>
<feature type="transmembrane region" description="Helical" evidence="6">
    <location>
        <begin position="27"/>
        <end position="47"/>
    </location>
</feature>
<proteinExistence type="predicted"/>
<dbReference type="EMBL" id="GL379806">
    <property type="protein sequence ID" value="EGT40994.1"/>
    <property type="molecule type" value="Genomic_DNA"/>
</dbReference>
<name>G0MQ37_CAEBE</name>
<dbReference type="STRING" id="135651.G0MQ37"/>
<accession>G0MQ37</accession>
<feature type="transmembrane region" description="Helical" evidence="6">
    <location>
        <begin position="91"/>
        <end position="109"/>
    </location>
</feature>
<evidence type="ECO:0000256" key="6">
    <source>
        <dbReference type="RuleBase" id="RU363132"/>
    </source>
</evidence>
<dbReference type="Pfam" id="PF02453">
    <property type="entry name" value="Reticulon"/>
    <property type="match status" value="1"/>
</dbReference>
<evidence type="ECO:0000256" key="5">
    <source>
        <dbReference type="ARBA" id="ARBA00023136"/>
    </source>
</evidence>
<reference evidence="9" key="1">
    <citation type="submission" date="2011-07" db="EMBL/GenBank/DDBJ databases">
        <authorList>
            <consortium name="Caenorhabditis brenneri Sequencing and Analysis Consortium"/>
            <person name="Wilson R.K."/>
        </authorList>
    </citation>
    <scope>NUCLEOTIDE SEQUENCE [LARGE SCALE GENOMIC DNA]</scope>
    <source>
        <strain evidence="9">PB2801</strain>
    </source>
</reference>
<dbReference type="InParanoid" id="G0MQ37"/>
<keyword evidence="3 6" id="KW-0256">Endoplasmic reticulum</keyword>
<keyword evidence="4 6" id="KW-1133">Transmembrane helix</keyword>
<protein>
    <recommendedName>
        <fullName evidence="6">Reticulon-like protein</fullName>
    </recommendedName>
</protein>
<evidence type="ECO:0000313" key="8">
    <source>
        <dbReference type="EMBL" id="EGT40994.1"/>
    </source>
</evidence>
<sequence length="252" mass="28591">MTHLQTGRAAGAVMAEVIKFLIFLWPYRLQILLLAEIVVIVLGVYRITRASGILKNKKVADIVFWRDVKMAGMVFASFSIALPIICKYSIISVITATLILISAAAVTYCEYKIMTGTPCTENPFSEIITKYSLYLQEMVPSLADSCVENTIWICKSLLKLVLLENSRKSCEFVLFLTALKHMVRRCAEFPFITMVVCFGASIIPRIYKDNQHIIDPLLAKCSEYIAAYCRLFEDVKKRENKRSRRRVPVAAE</sequence>